<dbReference type="Proteomes" id="UP000030013">
    <property type="component" value="Unassembled WGS sequence"/>
</dbReference>
<accession>A0A0A0JUG8</accession>
<protein>
    <recommendedName>
        <fullName evidence="1">AbiEi antitoxin N-terminal domain-containing protein</fullName>
    </recommendedName>
</protein>
<organism evidence="2 3">
    <name type="scientific">Knoellia aerolata DSM 18566</name>
    <dbReference type="NCBI Taxonomy" id="1385519"/>
    <lineage>
        <taxon>Bacteria</taxon>
        <taxon>Bacillati</taxon>
        <taxon>Actinomycetota</taxon>
        <taxon>Actinomycetes</taxon>
        <taxon>Micrococcales</taxon>
        <taxon>Intrasporangiaceae</taxon>
        <taxon>Knoellia</taxon>
    </lineage>
</organism>
<dbReference type="OrthoDB" id="3192636at2"/>
<evidence type="ECO:0000313" key="2">
    <source>
        <dbReference type="EMBL" id="KGN40793.1"/>
    </source>
</evidence>
<dbReference type="Pfam" id="PF13338">
    <property type="entry name" value="AbiEi_4"/>
    <property type="match status" value="1"/>
</dbReference>
<dbReference type="EMBL" id="AVPL01000031">
    <property type="protein sequence ID" value="KGN40793.1"/>
    <property type="molecule type" value="Genomic_DNA"/>
</dbReference>
<reference evidence="2 3" key="1">
    <citation type="submission" date="2013-08" db="EMBL/GenBank/DDBJ databases">
        <title>The genome sequence of Knoellia aerolata.</title>
        <authorList>
            <person name="Zhu W."/>
            <person name="Wang G."/>
        </authorList>
    </citation>
    <scope>NUCLEOTIDE SEQUENCE [LARGE SCALE GENOMIC DNA]</scope>
    <source>
        <strain evidence="2 3">DSM 18566</strain>
    </source>
</reference>
<dbReference type="eggNOG" id="COG5340">
    <property type="taxonomic scope" value="Bacteria"/>
</dbReference>
<evidence type="ECO:0000313" key="3">
    <source>
        <dbReference type="Proteomes" id="UP000030013"/>
    </source>
</evidence>
<comment type="caution">
    <text evidence="2">The sequence shown here is derived from an EMBL/GenBank/DDBJ whole genome shotgun (WGS) entry which is preliminary data.</text>
</comment>
<dbReference type="RefSeq" id="WP_035937990.1">
    <property type="nucleotide sequence ID" value="NZ_AVPL01000031.1"/>
</dbReference>
<sequence>MTYRETLRELAHDTHGVVTLSDAVSIGVPAVEVRKLANRGALERRGKGVYRMVEAPHSPLDEFAEAVALVGPDAVLADEAVLAALDLGQVNLRRIKVATDRRIRHALPATVEVVHRHIDDRERDDIDGIPSMSLFSALLGARSTILPERLVEAVRKAKARDLISEREADQVLAALQR</sequence>
<dbReference type="InterPro" id="IPR025159">
    <property type="entry name" value="AbiEi_N"/>
</dbReference>
<dbReference type="AlphaFoldDB" id="A0A0A0JUG8"/>
<evidence type="ECO:0000259" key="1">
    <source>
        <dbReference type="Pfam" id="PF13338"/>
    </source>
</evidence>
<keyword evidence="3" id="KW-1185">Reference proteome</keyword>
<feature type="domain" description="AbiEi antitoxin N-terminal" evidence="1">
    <location>
        <begin position="5"/>
        <end position="52"/>
    </location>
</feature>
<gene>
    <name evidence="2" type="ORF">N801_12265</name>
</gene>
<proteinExistence type="predicted"/>
<name>A0A0A0JUG8_9MICO</name>